<dbReference type="PANTHER" id="PTHR33420">
    <property type="entry name" value="FIMBRIAL SUBUNIT ELFA-RELATED"/>
    <property type="match status" value="1"/>
</dbReference>
<dbReference type="AlphaFoldDB" id="A0A381C767"/>
<dbReference type="GO" id="GO:0043709">
    <property type="term" value="P:cell adhesion involved in single-species biofilm formation"/>
    <property type="evidence" value="ECO:0007669"/>
    <property type="project" value="TreeGrafter"/>
</dbReference>
<dbReference type="PRINTS" id="PR01613">
    <property type="entry name" value="FIMBRIALPAPF"/>
</dbReference>
<gene>
    <name evidence="3" type="primary">fimG_3</name>
    <name evidence="3" type="ORF">NCTC12119_02234</name>
</gene>
<dbReference type="InterPro" id="IPR008966">
    <property type="entry name" value="Adhesion_dom_sf"/>
</dbReference>
<dbReference type="InterPro" id="IPR036937">
    <property type="entry name" value="Adhesion_dom_fimbrial_sf"/>
</dbReference>
<evidence type="ECO:0000259" key="2">
    <source>
        <dbReference type="Pfam" id="PF00419"/>
    </source>
</evidence>
<proteinExistence type="predicted"/>
<accession>A0A381C767</accession>
<dbReference type="InterPro" id="IPR005430">
    <property type="entry name" value="P_pili_tip_PapF"/>
</dbReference>
<dbReference type="RefSeq" id="WP_115628425.1">
    <property type="nucleotide sequence ID" value="NZ_UIGI01000001.1"/>
</dbReference>
<dbReference type="SUPFAM" id="SSF49401">
    <property type="entry name" value="Bacterial adhesins"/>
    <property type="match status" value="1"/>
</dbReference>
<dbReference type="GO" id="GO:0009289">
    <property type="term" value="C:pilus"/>
    <property type="evidence" value="ECO:0007669"/>
    <property type="project" value="InterPro"/>
</dbReference>
<keyword evidence="1" id="KW-0732">Signal</keyword>
<sequence length="173" mass="17484">MNTNLKDAALAALMSLALAGAAQAADVTINISGKIVASPCVVDGSSDINVDLGQTLQAADLSTAGSTSSWVPFTISMKNCPTSTTNVIATFGGTGDAADLTRLYTNTGTASNVAVELQSNDASNTPLGNTKSMTIPRTGSNTAVFPLQSRVWSKGNASTGTVASVVSVAFTYN</sequence>
<dbReference type="InterPro" id="IPR050263">
    <property type="entry name" value="Bact_Fimbrial_Adh_Pro"/>
</dbReference>
<dbReference type="InterPro" id="IPR000259">
    <property type="entry name" value="Adhesion_dom_fimbrial"/>
</dbReference>
<dbReference type="Pfam" id="PF00419">
    <property type="entry name" value="Fimbrial"/>
    <property type="match status" value="1"/>
</dbReference>
<dbReference type="Gene3D" id="2.60.40.1090">
    <property type="entry name" value="Fimbrial-type adhesion domain"/>
    <property type="match status" value="1"/>
</dbReference>
<feature type="chain" id="PRO_5016657206" evidence="1">
    <location>
        <begin position="25"/>
        <end position="173"/>
    </location>
</feature>
<evidence type="ECO:0000256" key="1">
    <source>
        <dbReference type="SAM" id="SignalP"/>
    </source>
</evidence>
<protein>
    <submittedName>
        <fullName evidence="3">Long polar fimbrial protein LpfA</fullName>
    </submittedName>
</protein>
<dbReference type="EMBL" id="UIGI01000001">
    <property type="protein sequence ID" value="SUW63738.1"/>
    <property type="molecule type" value="Genomic_DNA"/>
</dbReference>
<feature type="signal peptide" evidence="1">
    <location>
        <begin position="1"/>
        <end position="24"/>
    </location>
</feature>
<dbReference type="Proteomes" id="UP000255528">
    <property type="component" value="Unassembled WGS sequence"/>
</dbReference>
<feature type="domain" description="Fimbrial-type adhesion" evidence="2">
    <location>
        <begin position="29"/>
        <end position="162"/>
    </location>
</feature>
<evidence type="ECO:0000313" key="4">
    <source>
        <dbReference type="Proteomes" id="UP000255528"/>
    </source>
</evidence>
<evidence type="ECO:0000313" key="3">
    <source>
        <dbReference type="EMBL" id="SUW63738.1"/>
    </source>
</evidence>
<name>A0A381C767_9ENTR</name>
<reference evidence="3 4" key="1">
    <citation type="submission" date="2018-06" db="EMBL/GenBank/DDBJ databases">
        <authorList>
            <consortium name="Pathogen Informatics"/>
            <person name="Doyle S."/>
        </authorList>
    </citation>
    <scope>NUCLEOTIDE SEQUENCE [LARGE SCALE GENOMIC DNA]</scope>
    <source>
        <strain evidence="3 4">NCTC12119</strain>
    </source>
</reference>
<organism evidence="3 4">
    <name type="scientific">Buttiauxella agrestis</name>
    <dbReference type="NCBI Taxonomy" id="82977"/>
    <lineage>
        <taxon>Bacteria</taxon>
        <taxon>Pseudomonadati</taxon>
        <taxon>Pseudomonadota</taxon>
        <taxon>Gammaproteobacteria</taxon>
        <taxon>Enterobacterales</taxon>
        <taxon>Enterobacteriaceae</taxon>
        <taxon>Buttiauxella</taxon>
    </lineage>
</organism>
<dbReference type="PANTHER" id="PTHR33420:SF27">
    <property type="entry name" value="PROTEIN FIMG"/>
    <property type="match status" value="1"/>
</dbReference>